<dbReference type="Pfam" id="PF17128">
    <property type="entry name" value="DUF5107"/>
    <property type="match status" value="1"/>
</dbReference>
<dbReference type="SUPFAM" id="SSF48452">
    <property type="entry name" value="TPR-like"/>
    <property type="match status" value="2"/>
</dbReference>
<evidence type="ECO:0000259" key="1">
    <source>
        <dbReference type="Pfam" id="PF17128"/>
    </source>
</evidence>
<dbReference type="InterPro" id="IPR011990">
    <property type="entry name" value="TPR-like_helical_dom_sf"/>
</dbReference>
<gene>
    <name evidence="2" type="ORF">GCM10023171_35340</name>
</gene>
<feature type="domain" description="DUF5107" evidence="1">
    <location>
        <begin position="59"/>
        <end position="371"/>
    </location>
</feature>
<evidence type="ECO:0000313" key="3">
    <source>
        <dbReference type="Proteomes" id="UP001500731"/>
    </source>
</evidence>
<dbReference type="Gene3D" id="2.70.98.10">
    <property type="match status" value="1"/>
</dbReference>
<organism evidence="2 3">
    <name type="scientific">Microbacterium panaciterrae</name>
    <dbReference type="NCBI Taxonomy" id="985759"/>
    <lineage>
        <taxon>Bacteria</taxon>
        <taxon>Bacillati</taxon>
        <taxon>Actinomycetota</taxon>
        <taxon>Actinomycetes</taxon>
        <taxon>Micrococcales</taxon>
        <taxon>Microbacteriaceae</taxon>
        <taxon>Microbacterium</taxon>
    </lineage>
</organism>
<dbReference type="Proteomes" id="UP001500731">
    <property type="component" value="Unassembled WGS sequence"/>
</dbReference>
<accession>A0ABP8PT31</accession>
<dbReference type="RefSeq" id="WP_345188778.1">
    <property type="nucleotide sequence ID" value="NZ_BAABGP010000024.1"/>
</dbReference>
<dbReference type="Gene3D" id="1.25.40.10">
    <property type="entry name" value="Tetratricopeptide repeat domain"/>
    <property type="match status" value="2"/>
</dbReference>
<evidence type="ECO:0000313" key="2">
    <source>
        <dbReference type="EMBL" id="GAA4491430.1"/>
    </source>
</evidence>
<dbReference type="InterPro" id="IPR033396">
    <property type="entry name" value="DUF5107"/>
</dbReference>
<keyword evidence="3" id="KW-1185">Reference proteome</keyword>
<protein>
    <submittedName>
        <fullName evidence="2">DUF5107 domain-containing protein</fullName>
    </submittedName>
</protein>
<name>A0ABP8PT31_9MICO</name>
<dbReference type="InterPro" id="IPR014718">
    <property type="entry name" value="GH-type_carb-bd"/>
</dbReference>
<comment type="caution">
    <text evidence="2">The sequence shown here is derived from an EMBL/GenBank/DDBJ whole genome shotgun (WGS) entry which is preliminary data.</text>
</comment>
<sequence>MDERFTLPAAPTDLAEHLAAGGAIAWAENVTIPTYEPGEPEALPIFSEARVYQGSSGRVYPIPFVESIAYEKHAREWRAIHLENRWIRLMVLPELGGRIHVGYDKIADYDFFYRNNVIKPALVGLAGPWISGGVEFNWPQHHRPATHLPVDAEIEVEADGAVTVWCTDHDPFARMRASHGIRLRPDSTVIELRARLHNRTEDRQTFLWWANVAAGVHERYQSFFPPDVHYVADHARRAVTAFPRADRPYYGVDYPARVSEDHPDADRLDFYTNITVPTSYMVLSTRDDFFGGYDHARRAGFVHWADRRIAPGKKQWTWGNHAFGHAWDRQLTDGDGPYVELMAGVFTDNQPDFSFLAPGEVREFSQYWYPISKIGVPLHATTSAALAVHATKSGLQIGVASTTSRDIVLRVTASGEVLHEGDAKVSPEDSLILDVATDRGVDEVEVDVVDGAEVLARWSTPRDRAAWKEPEVATEPPAPQDISSSDELFLTGLHLSQYRHPTRGPEPYWTEAVLRDPGDSRSLVALAASEYRRGRYGDAAALCRRAIERLIRRNPNPSDPEAYYRLGLALLRLGDEEAAHDAFGRAEWAAAWAPAARLEQARIDARAGRDSAALARLTEPSTDPRVAATRVVLLRRLGGTDAAGEELQRARCADAQDRWLRILDGKTTGEDARTLIDVALEFRAVGDTTSALSLLDEATTAPTSDGGSHAAMAYYLSAEILDHVGREADAAAARRRGSDANIERAFPSGLADLDALLAAIDANPKDTTARDLAGTWMYDVGRRDEALSLWQAAYDAGGRRPVLLRNLALAKTTVASEERAAAELYDQAIAEDSMRARLLLERDLLGRRLGETAAERLARLDHYPESTATRDDLIVLRASLLTDVNQPAEAIDLLQSRQLRAWEGGEGVVLAAWDRACFALAHLALSAGSRIEALSWVDRLNEVPETLGEQRHELASLAEARFLRGQIMGDASEWEKGTNDSADPVRHPTRLADEATYWVGRCALAIGDTERADLCWSLLEDRAQQLRTGQDTIDYFATSVPELSVFGLDPGAAPARANLLESLAREGRTHALPRKEFL</sequence>
<proteinExistence type="predicted"/>
<dbReference type="EMBL" id="BAABGP010000024">
    <property type="protein sequence ID" value="GAA4491430.1"/>
    <property type="molecule type" value="Genomic_DNA"/>
</dbReference>
<reference evidence="3" key="1">
    <citation type="journal article" date="2019" name="Int. J. Syst. Evol. Microbiol.">
        <title>The Global Catalogue of Microorganisms (GCM) 10K type strain sequencing project: providing services to taxonomists for standard genome sequencing and annotation.</title>
        <authorList>
            <consortium name="The Broad Institute Genomics Platform"/>
            <consortium name="The Broad Institute Genome Sequencing Center for Infectious Disease"/>
            <person name="Wu L."/>
            <person name="Ma J."/>
        </authorList>
    </citation>
    <scope>NUCLEOTIDE SEQUENCE [LARGE SCALE GENOMIC DNA]</scope>
    <source>
        <strain evidence="3">JCM 17839</strain>
    </source>
</reference>